<name>A0A4W6GB26_LATCA</name>
<dbReference type="InterPro" id="IPR023393">
    <property type="entry name" value="START-like_dom_sf"/>
</dbReference>
<feature type="compositionally biased region" description="Basic and acidic residues" evidence="6">
    <location>
        <begin position="633"/>
        <end position="647"/>
    </location>
</feature>
<evidence type="ECO:0000256" key="4">
    <source>
        <dbReference type="ARBA" id="ARBA00022553"/>
    </source>
</evidence>
<keyword evidence="5" id="KW-0106">Calcium</keyword>
<feature type="region of interest" description="Disordered" evidence="6">
    <location>
        <begin position="1258"/>
        <end position="1318"/>
    </location>
</feature>
<feature type="region of interest" description="Disordered" evidence="6">
    <location>
        <begin position="266"/>
        <end position="286"/>
    </location>
</feature>
<feature type="region of interest" description="Disordered" evidence="6">
    <location>
        <begin position="309"/>
        <end position="364"/>
    </location>
</feature>
<dbReference type="Proteomes" id="UP000314980">
    <property type="component" value="Unassembled WGS sequence"/>
</dbReference>
<feature type="compositionally biased region" description="Low complexity" evidence="6">
    <location>
        <begin position="316"/>
        <end position="333"/>
    </location>
</feature>
<gene>
    <name evidence="8" type="primary">PITPNM2</name>
</gene>
<accession>A0A4W6GB26</accession>
<dbReference type="Gene3D" id="3.40.50.1000">
    <property type="entry name" value="HAD superfamily/HAD-like"/>
    <property type="match status" value="1"/>
</dbReference>
<keyword evidence="9" id="KW-1185">Reference proteome</keyword>
<dbReference type="GO" id="GO:0035091">
    <property type="term" value="F:phosphatidylinositol binding"/>
    <property type="evidence" value="ECO:0007669"/>
    <property type="project" value="TreeGrafter"/>
</dbReference>
<dbReference type="FunFam" id="3.40.50.1000:FF:000173">
    <property type="entry name" value="Membrane-associated phosphatidylinositol transfer protein 2"/>
    <property type="match status" value="1"/>
</dbReference>
<organism evidence="8 9">
    <name type="scientific">Lates calcarifer</name>
    <name type="common">Barramundi</name>
    <name type="synonym">Holocentrus calcarifer</name>
    <dbReference type="NCBI Taxonomy" id="8187"/>
    <lineage>
        <taxon>Eukaryota</taxon>
        <taxon>Metazoa</taxon>
        <taxon>Chordata</taxon>
        <taxon>Craniata</taxon>
        <taxon>Vertebrata</taxon>
        <taxon>Euteleostomi</taxon>
        <taxon>Actinopterygii</taxon>
        <taxon>Neopterygii</taxon>
        <taxon>Teleostei</taxon>
        <taxon>Neoteleostei</taxon>
        <taxon>Acanthomorphata</taxon>
        <taxon>Carangaria</taxon>
        <taxon>Carangaria incertae sedis</taxon>
        <taxon>Centropomidae</taxon>
        <taxon>Lates</taxon>
    </lineage>
</organism>
<dbReference type="SUPFAM" id="SSF56784">
    <property type="entry name" value="HAD-like"/>
    <property type="match status" value="1"/>
</dbReference>
<comment type="subcellular location">
    <subcellularLocation>
        <location evidence="1">Endomembrane system</location>
        <topology evidence="1">Peripheral membrane protein</topology>
    </subcellularLocation>
</comment>
<evidence type="ECO:0000259" key="7">
    <source>
        <dbReference type="PROSITE" id="PS51043"/>
    </source>
</evidence>
<reference evidence="8" key="3">
    <citation type="submission" date="2025-09" db="UniProtKB">
        <authorList>
            <consortium name="Ensembl"/>
        </authorList>
    </citation>
    <scope>IDENTIFICATION</scope>
</reference>
<keyword evidence="3" id="KW-0488">Methylation</keyword>
<dbReference type="InterPro" id="IPR004177">
    <property type="entry name" value="DDHD_dom"/>
</dbReference>
<dbReference type="Pfam" id="PF02121">
    <property type="entry name" value="IP_trans"/>
    <property type="match status" value="1"/>
</dbReference>
<dbReference type="GO" id="GO:0008526">
    <property type="term" value="F:phosphatidylinositol transfer activity"/>
    <property type="evidence" value="ECO:0007669"/>
    <property type="project" value="TreeGrafter"/>
</dbReference>
<feature type="region of interest" description="Disordered" evidence="6">
    <location>
        <begin position="600"/>
        <end position="651"/>
    </location>
</feature>
<dbReference type="InterPro" id="IPR055261">
    <property type="entry name" value="PI_transfer_N"/>
</dbReference>
<dbReference type="GO" id="GO:0046872">
    <property type="term" value="F:metal ion binding"/>
    <property type="evidence" value="ECO:0007669"/>
    <property type="project" value="InterPro"/>
</dbReference>
<evidence type="ECO:0000256" key="3">
    <source>
        <dbReference type="ARBA" id="ARBA00022481"/>
    </source>
</evidence>
<dbReference type="Pfam" id="PF02862">
    <property type="entry name" value="DDHD"/>
    <property type="match status" value="1"/>
</dbReference>
<dbReference type="PRINTS" id="PR00391">
    <property type="entry name" value="PITRANSFER"/>
</dbReference>
<comment type="similarity">
    <text evidence="2">Belongs to the PtdIns transfer protein family. PI transfer class IIA subfamily.</text>
</comment>
<feature type="domain" description="DDHD" evidence="7">
    <location>
        <begin position="694"/>
        <end position="926"/>
    </location>
</feature>
<evidence type="ECO:0000256" key="5">
    <source>
        <dbReference type="ARBA" id="ARBA00022837"/>
    </source>
</evidence>
<feature type="compositionally biased region" description="Polar residues" evidence="6">
    <location>
        <begin position="1258"/>
        <end position="1272"/>
    </location>
</feature>
<dbReference type="GO" id="GO:0012505">
    <property type="term" value="C:endomembrane system"/>
    <property type="evidence" value="ECO:0007669"/>
    <property type="project" value="UniProtKB-SubCell"/>
</dbReference>
<dbReference type="GeneTree" id="ENSGT00940000153849"/>
<reference evidence="9" key="1">
    <citation type="submission" date="2015-09" db="EMBL/GenBank/DDBJ databases">
        <authorList>
            <person name="Sai Rama Sridatta P."/>
        </authorList>
    </citation>
    <scope>NUCLEOTIDE SEQUENCE [LARGE SCALE GENOMIC DNA]</scope>
</reference>
<feature type="compositionally biased region" description="Polar residues" evidence="6">
    <location>
        <begin position="1279"/>
        <end position="1309"/>
    </location>
</feature>
<dbReference type="Gene3D" id="3.30.530.20">
    <property type="match status" value="1"/>
</dbReference>
<dbReference type="PANTHER" id="PTHR10658:SF81">
    <property type="entry name" value="PROTEIN RETINAL DEGENERATION B"/>
    <property type="match status" value="1"/>
</dbReference>
<dbReference type="CDD" id="cd08889">
    <property type="entry name" value="SRPBCC_PITPNM1-2_like"/>
    <property type="match status" value="1"/>
</dbReference>
<dbReference type="SUPFAM" id="SSF55961">
    <property type="entry name" value="Bet v1-like"/>
    <property type="match status" value="1"/>
</dbReference>
<dbReference type="InterPro" id="IPR023214">
    <property type="entry name" value="HAD_sf"/>
</dbReference>
<dbReference type="GO" id="GO:0008525">
    <property type="term" value="F:phosphatidylcholine transporter activity"/>
    <property type="evidence" value="ECO:0007669"/>
    <property type="project" value="TreeGrafter"/>
</dbReference>
<dbReference type="Pfam" id="PF24694">
    <property type="entry name" value="LNS2_PITM1-3"/>
    <property type="match status" value="1"/>
</dbReference>
<dbReference type="InterPro" id="IPR036412">
    <property type="entry name" value="HAD-like_sf"/>
</dbReference>
<dbReference type="Ensembl" id="ENSLCAT00010062469.1">
    <property type="protein sequence ID" value="ENSLCAP00010060820.1"/>
    <property type="gene ID" value="ENSLCAG00010028277.1"/>
</dbReference>
<protein>
    <submittedName>
        <fullName evidence="8">Phosphatidylinositol transfer protein membrane associated 2</fullName>
    </submittedName>
</protein>
<dbReference type="FunFam" id="3.30.530.20:FF:000001">
    <property type="entry name" value="Phosphatidylinositol transfer protein membrane associated 2"/>
    <property type="match status" value="1"/>
</dbReference>
<dbReference type="PROSITE" id="PS51043">
    <property type="entry name" value="DDHD"/>
    <property type="match status" value="1"/>
</dbReference>
<dbReference type="PANTHER" id="PTHR10658">
    <property type="entry name" value="PHOSPHATIDYLINOSITOL TRANSFER PROTEIN"/>
    <property type="match status" value="1"/>
</dbReference>
<dbReference type="InterPro" id="IPR031315">
    <property type="entry name" value="LNS2/PITP"/>
</dbReference>
<evidence type="ECO:0000313" key="9">
    <source>
        <dbReference type="Proteomes" id="UP000314980"/>
    </source>
</evidence>
<proteinExistence type="inferred from homology"/>
<sequence>MLIKEYRIPMPMSVEEYRIAQLYMIQKKSREESCGEGSGVEILENKPYTDGPGGIGQYTHKVYHIGMHIPSWFRSILPKAALRVEEESWNAYPYTRTRYTCPFVEKFSIDIETYYKPDTGNQGDVFNMSAAEKRQRTIDPIDIVTDPIPPHEYKAEEDPRLYKSVKTQRGPLQDDWIEEYNNNPGKTPIMCAYKLCKVEFRYWGMQSKIERFIHDVGLRKVMVRAHRQAWCWQDEWYGLTIEDIRQLELETQLALARKMAQFSQAEEATEANGGAPCPDKDQEVKEAISSIEAEEVVVSSAGETLQPRGVLTKQWSTSSRSSRSSKRGVSPSRHSISEWRMQSIARDSDDSSDEEFFDAHEDLSDGEEVFPKEIAKWNSNDLMDKIEAADTEETSGTVMTISTSSRTDTLSSQQCLQPSKIHVLILVLHGGNILDTGGGDQNSKQADVNTISTAFDTVMRVHYPAALGRIAIRLVPCPAICAEAFSLVSNLSPYSYDEGCLSSSQDHIPLAALPLLATSAPQYQEAVATVIVRANQVYTDFLKSLDGSAFSGQVCLIGDCVGGILGFDALCSSNQTVNESQNSSRRGSVVSVQDQDLLSPGIIVNSGHGSSSPTLEGSRHLSRSNIDIPRAGAGDDTKRQLPRKRSDSSTYELDTIKQHQAFLSSLHSSVLRNDAASRRSSSSTMLDGGSLGKFEFEVSDFFLFGSPLGLVLALRKTVIPMLDVAQLRPACQQVYNLFHPADPSASRLEPLLERKFHLLPPFNVPRYQRFPLGDGNSALLADVVQSHGGVFMDSSYPSSPVTGPLSRGQRRASEVSIASQVSGMADSYTATNIANSKSLLLGVSPLRGITYFTSHTSQFHLTSLHPIHSILTAVAARWWGTKRLDFALYCPDALTAFPTVALPHLFHASYWESTDVVSFLLRQVMRHENSSILELDGKEVSEFTPSKPREKWLRKRTHVKIRNVTANHRVNDAVFTEDSQQVVTGRFMYGPLDMVTLAGEKVDLHIMTQPPSGEWVYFNTEVTNSSGRVSFIIPEDKRLGIGVYPVKMVVRGDHTFADSYLTVIPRGTEFVVFSIDGSFAASVSIMGSDPKVRAGAVDVVRHWQDLGYLIIYVTGRPDMQKQRVVAWLSQHNFPHGIVSFCDGLVHDPLRHKANFLKALTEAHLKIFAGYGSTKDISVYTSIGLPPSQIYIVGRPSKKMQHQCQFITEGYAAHLSQLEYNHRSRPAKSSSARMVLRKGSFGLGANSDFLRKRNHLLRTISSQPAPSSPTGSIHNRPERTQSQSDSERQGATQRSMSITASCWGRSSSTKLEPGVLSPK</sequence>
<dbReference type="GO" id="GO:0005737">
    <property type="term" value="C:cytoplasm"/>
    <property type="evidence" value="ECO:0007669"/>
    <property type="project" value="TreeGrafter"/>
</dbReference>
<dbReference type="SMART" id="SM01127">
    <property type="entry name" value="DDHD"/>
    <property type="match status" value="1"/>
</dbReference>
<evidence type="ECO:0000313" key="8">
    <source>
        <dbReference type="Ensembl" id="ENSLCAP00010060820.1"/>
    </source>
</evidence>
<keyword evidence="4" id="KW-0597">Phosphoprotein</keyword>
<dbReference type="SMART" id="SM00775">
    <property type="entry name" value="LNS2"/>
    <property type="match status" value="1"/>
</dbReference>
<dbReference type="GO" id="GO:0031210">
    <property type="term" value="F:phosphatidylcholine binding"/>
    <property type="evidence" value="ECO:0007669"/>
    <property type="project" value="TreeGrafter"/>
</dbReference>
<evidence type="ECO:0000256" key="1">
    <source>
        <dbReference type="ARBA" id="ARBA00004184"/>
    </source>
</evidence>
<evidence type="ECO:0000256" key="2">
    <source>
        <dbReference type="ARBA" id="ARBA00010316"/>
    </source>
</evidence>
<dbReference type="InterPro" id="IPR001666">
    <property type="entry name" value="PI_transfer"/>
</dbReference>
<dbReference type="Pfam" id="PF24695">
    <property type="entry name" value="PITM1-3"/>
    <property type="match status" value="1"/>
</dbReference>
<evidence type="ECO:0000256" key="6">
    <source>
        <dbReference type="SAM" id="MobiDB-lite"/>
    </source>
</evidence>
<reference evidence="8" key="2">
    <citation type="submission" date="2025-08" db="UniProtKB">
        <authorList>
            <consortium name="Ensembl"/>
        </authorList>
    </citation>
    <scope>IDENTIFICATION</scope>
</reference>